<evidence type="ECO:0000313" key="1">
    <source>
        <dbReference type="EMBL" id="KAJ2972232.1"/>
    </source>
</evidence>
<sequence length="144" mass="15186">MFPAQLAVLLAAPVVYSACTNDNRACSWTGTAPFCGGESVSIGTKRGHEELVAKSETYSASTLLSDGKISTDCYNDYGASCFTGFKALWCALPRDAGAYTYTYTTNKDGGYKVIITLDNGKACTTDVKGDDISAIVKAEASKCT</sequence>
<reference evidence="1" key="1">
    <citation type="submission" date="2022-08" db="EMBL/GenBank/DDBJ databases">
        <title>Genome Sequence of Lecanicillium fungicola.</title>
        <authorList>
            <person name="Buettner E."/>
        </authorList>
    </citation>
    <scope>NUCLEOTIDE SEQUENCE</scope>
    <source>
        <strain evidence="1">Babe33</strain>
    </source>
</reference>
<protein>
    <submittedName>
        <fullName evidence="1">Uncharacterized protein</fullName>
    </submittedName>
</protein>
<organism evidence="1 2">
    <name type="scientific">Zarea fungicola</name>
    <dbReference type="NCBI Taxonomy" id="93591"/>
    <lineage>
        <taxon>Eukaryota</taxon>
        <taxon>Fungi</taxon>
        <taxon>Dikarya</taxon>
        <taxon>Ascomycota</taxon>
        <taxon>Pezizomycotina</taxon>
        <taxon>Sordariomycetes</taxon>
        <taxon>Hypocreomycetidae</taxon>
        <taxon>Hypocreales</taxon>
        <taxon>Cordycipitaceae</taxon>
        <taxon>Zarea</taxon>
    </lineage>
</organism>
<dbReference type="EMBL" id="JANJQO010001190">
    <property type="protein sequence ID" value="KAJ2972232.1"/>
    <property type="molecule type" value="Genomic_DNA"/>
</dbReference>
<gene>
    <name evidence="1" type="ORF">NQ176_g7274</name>
</gene>
<comment type="caution">
    <text evidence="1">The sequence shown here is derived from an EMBL/GenBank/DDBJ whole genome shotgun (WGS) entry which is preliminary data.</text>
</comment>
<proteinExistence type="predicted"/>
<keyword evidence="2" id="KW-1185">Reference proteome</keyword>
<accession>A0ACC1MYZ7</accession>
<evidence type="ECO:0000313" key="2">
    <source>
        <dbReference type="Proteomes" id="UP001143910"/>
    </source>
</evidence>
<dbReference type="Proteomes" id="UP001143910">
    <property type="component" value="Unassembled WGS sequence"/>
</dbReference>
<name>A0ACC1MYZ7_9HYPO</name>